<dbReference type="PIRSF" id="PIRSF000110">
    <property type="entry name" value="G6PD"/>
    <property type="match status" value="1"/>
</dbReference>
<organism evidence="10 11">
    <name type="scientific">Enterocloster asparagiformis</name>
    <dbReference type="NCBI Taxonomy" id="333367"/>
    <lineage>
        <taxon>Bacteria</taxon>
        <taxon>Bacillati</taxon>
        <taxon>Bacillota</taxon>
        <taxon>Clostridia</taxon>
        <taxon>Lachnospirales</taxon>
        <taxon>Lachnospiraceae</taxon>
        <taxon>Enterocloster</taxon>
    </lineage>
</organism>
<dbReference type="Pfam" id="PF00479">
    <property type="entry name" value="G6PD_N"/>
    <property type="match status" value="1"/>
</dbReference>
<name>A0A413F9E2_9FIRM</name>
<feature type="binding site" evidence="7">
    <location>
        <position position="324"/>
    </location>
    <ligand>
        <name>substrate</name>
    </ligand>
</feature>
<dbReference type="GO" id="GO:0005829">
    <property type="term" value="C:cytosol"/>
    <property type="evidence" value="ECO:0007669"/>
    <property type="project" value="TreeGrafter"/>
</dbReference>
<keyword evidence="6 7" id="KW-0119">Carbohydrate metabolism</keyword>
<dbReference type="Gene3D" id="3.40.50.720">
    <property type="entry name" value="NAD(P)-binding Rossmann-like Domain"/>
    <property type="match status" value="1"/>
</dbReference>
<dbReference type="AlphaFoldDB" id="A0A413F9E2"/>
<evidence type="ECO:0000256" key="6">
    <source>
        <dbReference type="ARBA" id="ARBA00023277"/>
    </source>
</evidence>
<dbReference type="InterPro" id="IPR022674">
    <property type="entry name" value="G6P_DH_NAD-bd"/>
</dbReference>
<feature type="active site" description="Proton acceptor" evidence="7">
    <location>
        <position position="234"/>
    </location>
</feature>
<comment type="caution">
    <text evidence="7">Lacks conserved residue(s) required for the propagation of feature annotation.</text>
</comment>
<evidence type="ECO:0000256" key="3">
    <source>
        <dbReference type="ARBA" id="ARBA00022526"/>
    </source>
</evidence>
<comment type="caution">
    <text evidence="10">The sequence shown here is derived from an EMBL/GenBank/DDBJ whole genome shotgun (WGS) entry which is preliminary data.</text>
</comment>
<feature type="binding site" evidence="7">
    <location>
        <position position="176"/>
    </location>
    <ligand>
        <name>substrate</name>
    </ligand>
</feature>
<evidence type="ECO:0000256" key="4">
    <source>
        <dbReference type="ARBA" id="ARBA00022857"/>
    </source>
</evidence>
<dbReference type="SUPFAM" id="SSF51735">
    <property type="entry name" value="NAD(P)-binding Rossmann-fold domains"/>
    <property type="match status" value="1"/>
</dbReference>
<dbReference type="InterPro" id="IPR036291">
    <property type="entry name" value="NAD(P)-bd_dom_sf"/>
</dbReference>
<reference evidence="10 11" key="1">
    <citation type="submission" date="2018-08" db="EMBL/GenBank/DDBJ databases">
        <title>A genome reference for cultivated species of the human gut microbiota.</title>
        <authorList>
            <person name="Zou Y."/>
            <person name="Xue W."/>
            <person name="Luo G."/>
        </authorList>
    </citation>
    <scope>NUCLEOTIDE SEQUENCE [LARGE SCALE GENOMIC DNA]</scope>
    <source>
        <strain evidence="10 11">AF04-15</strain>
    </source>
</reference>
<protein>
    <recommendedName>
        <fullName evidence="7">Glucose-6-phosphate 1-dehydrogenase</fullName>
        <shortName evidence="7">G6PD</shortName>
        <ecNumber evidence="7">1.1.1.49</ecNumber>
    </recommendedName>
</protein>
<evidence type="ECO:0000256" key="2">
    <source>
        <dbReference type="ARBA" id="ARBA00009975"/>
    </source>
</evidence>
<feature type="domain" description="Glucose-6-phosphate dehydrogenase C-terminal" evidence="9">
    <location>
        <begin position="184"/>
        <end position="463"/>
    </location>
</feature>
<dbReference type="PROSITE" id="PS00069">
    <property type="entry name" value="G6P_DEHYDROGENASE"/>
    <property type="match status" value="1"/>
</dbReference>
<comment type="similarity">
    <text evidence="2 7">Belongs to the glucose-6-phosphate dehydrogenase family.</text>
</comment>
<keyword evidence="5 7" id="KW-0560">Oxidoreductase</keyword>
<feature type="binding site" evidence="7">
    <location>
        <position position="142"/>
    </location>
    <ligand>
        <name>NADP(+)</name>
        <dbReference type="ChEBI" id="CHEBI:58349"/>
    </ligand>
</feature>
<evidence type="ECO:0000259" key="9">
    <source>
        <dbReference type="Pfam" id="PF02781"/>
    </source>
</evidence>
<dbReference type="HAMAP" id="MF_00966">
    <property type="entry name" value="G6PD"/>
    <property type="match status" value="1"/>
</dbReference>
<dbReference type="InterPro" id="IPR001282">
    <property type="entry name" value="G6P_DH"/>
</dbReference>
<feature type="binding site" evidence="7">
    <location>
        <position position="210"/>
    </location>
    <ligand>
        <name>substrate</name>
    </ligand>
</feature>
<feature type="binding site" evidence="7">
    <location>
        <position position="229"/>
    </location>
    <ligand>
        <name>substrate</name>
    </ligand>
</feature>
<dbReference type="EC" id="1.1.1.49" evidence="7"/>
<evidence type="ECO:0000256" key="1">
    <source>
        <dbReference type="ARBA" id="ARBA00004937"/>
    </source>
</evidence>
<dbReference type="PANTHER" id="PTHR23429">
    <property type="entry name" value="GLUCOSE-6-PHOSPHATE 1-DEHYDROGENASE G6PD"/>
    <property type="match status" value="1"/>
</dbReference>
<dbReference type="GO" id="GO:0050661">
    <property type="term" value="F:NADP binding"/>
    <property type="evidence" value="ECO:0007669"/>
    <property type="project" value="UniProtKB-UniRule"/>
</dbReference>
<evidence type="ECO:0000259" key="8">
    <source>
        <dbReference type="Pfam" id="PF00479"/>
    </source>
</evidence>
<feature type="binding site" evidence="7">
    <location>
        <position position="45"/>
    </location>
    <ligand>
        <name>NADP(+)</name>
        <dbReference type="ChEBI" id="CHEBI:58349"/>
    </ligand>
</feature>
<comment type="function">
    <text evidence="7">Catalyzes the oxidation of glucose 6-phosphate to 6-phosphogluconolactone.</text>
</comment>
<dbReference type="UniPathway" id="UPA00115">
    <property type="reaction ID" value="UER00408"/>
</dbReference>
<comment type="catalytic activity">
    <reaction evidence="7">
        <text>D-glucose 6-phosphate + NADP(+) = 6-phospho-D-glucono-1,5-lactone + NADPH + H(+)</text>
        <dbReference type="Rhea" id="RHEA:15841"/>
        <dbReference type="ChEBI" id="CHEBI:15378"/>
        <dbReference type="ChEBI" id="CHEBI:57783"/>
        <dbReference type="ChEBI" id="CHEBI:57955"/>
        <dbReference type="ChEBI" id="CHEBI:58349"/>
        <dbReference type="ChEBI" id="CHEBI:61548"/>
        <dbReference type="EC" id="1.1.1.49"/>
    </reaction>
</comment>
<dbReference type="PANTHER" id="PTHR23429:SF0">
    <property type="entry name" value="GLUCOSE-6-PHOSPHATE 1-DEHYDROGENASE"/>
    <property type="match status" value="1"/>
</dbReference>
<dbReference type="PRINTS" id="PR00079">
    <property type="entry name" value="G6PDHDRGNASE"/>
</dbReference>
<feature type="binding site" evidence="7">
    <location>
        <position position="172"/>
    </location>
    <ligand>
        <name>substrate</name>
    </ligand>
</feature>
<evidence type="ECO:0000256" key="7">
    <source>
        <dbReference type="HAMAP-Rule" id="MF_00966"/>
    </source>
</evidence>
<dbReference type="GO" id="GO:0006006">
    <property type="term" value="P:glucose metabolic process"/>
    <property type="evidence" value="ECO:0007669"/>
    <property type="project" value="UniProtKB-KW"/>
</dbReference>
<dbReference type="Proteomes" id="UP000283880">
    <property type="component" value="Unassembled WGS sequence"/>
</dbReference>
<evidence type="ECO:0000256" key="5">
    <source>
        <dbReference type="ARBA" id="ARBA00023002"/>
    </source>
</evidence>
<sequence>MTINPNITIFGGTGDLTFRKLLPALYTMYVAGKLPENGRILIIGRRDYDSFAYRETARSWVEKFTRLPFTPADFQAFAGKIDYYRMDFSDHEAYRGLNRYYAGNRIGSHIFYFAVAPRFFSVITEGLKLVDGAKNGKVIIEKPFGEDLSAAKALNGALEDYFGPEQIYRIDHYLGKEMVRNIQAIRFTNPIFTDIWNSGHIESVQISALEDMGVETRGGYYDASGALKDMVQNHLFQILSIMAMEQPESFTPKGLHNAQLGVFRDLRPAGPETIGDTLVLGQYEGYREEPLVAPDSSTETFAGLRLFIDNERWRGTPFYIRTGKKTGTRQIELSVIFRRPYPEVEPNVLIIKIQPTEGVYLQFNIKRPGDTDDIIPAKMDFCQNCNLVHQLNTPEAYERLLTACIQGERSWFSQWDQIEYGWNFIGRLKELYKHAGLPVYSYRPGERGPAQAEELLNRHGHRWFEEDTSEA</sequence>
<accession>A0A413F9E2</accession>
<dbReference type="GO" id="GO:0004345">
    <property type="term" value="F:glucose-6-phosphate dehydrogenase activity"/>
    <property type="evidence" value="ECO:0007669"/>
    <property type="project" value="UniProtKB-UniRule"/>
</dbReference>
<proteinExistence type="inferred from homology"/>
<dbReference type="GO" id="GO:0009051">
    <property type="term" value="P:pentose-phosphate shunt, oxidative branch"/>
    <property type="evidence" value="ECO:0007669"/>
    <property type="project" value="TreeGrafter"/>
</dbReference>
<dbReference type="SUPFAM" id="SSF55347">
    <property type="entry name" value="Glyceraldehyde-3-phosphate dehydrogenase-like, C-terminal domain"/>
    <property type="match status" value="1"/>
</dbReference>
<feature type="binding site" evidence="7">
    <location>
        <begin position="87"/>
        <end position="88"/>
    </location>
    <ligand>
        <name>NADP(+)</name>
        <dbReference type="ChEBI" id="CHEBI:58349"/>
    </ligand>
</feature>
<gene>
    <name evidence="7 10" type="primary">zwf</name>
    <name evidence="10" type="ORF">DWV29_23060</name>
</gene>
<keyword evidence="4 7" id="KW-0521">NADP</keyword>
<comment type="pathway">
    <text evidence="1 7">Carbohydrate degradation; pentose phosphate pathway; D-ribulose 5-phosphate from D-glucose 6-phosphate (oxidative stage): step 1/3.</text>
</comment>
<feature type="domain" description="Glucose-6-phosphate dehydrogenase NAD-binding" evidence="8">
    <location>
        <begin position="9"/>
        <end position="181"/>
    </location>
</feature>
<keyword evidence="3 7" id="KW-0313">Glucose metabolism</keyword>
<dbReference type="Pfam" id="PF02781">
    <property type="entry name" value="G6PD_C"/>
    <property type="match status" value="1"/>
</dbReference>
<dbReference type="NCBIfam" id="TIGR00871">
    <property type="entry name" value="zwf"/>
    <property type="match status" value="1"/>
</dbReference>
<evidence type="ECO:0000313" key="10">
    <source>
        <dbReference type="EMBL" id="RGX24646.1"/>
    </source>
</evidence>
<dbReference type="OrthoDB" id="9802739at2"/>
<evidence type="ECO:0000313" key="11">
    <source>
        <dbReference type="Proteomes" id="UP000283880"/>
    </source>
</evidence>
<dbReference type="RefSeq" id="WP_007719547.1">
    <property type="nucleotide sequence ID" value="NZ_JAWRJJ010000312.1"/>
</dbReference>
<dbReference type="InterPro" id="IPR019796">
    <property type="entry name" value="G6P_DH_AS"/>
</dbReference>
<dbReference type="InterPro" id="IPR022675">
    <property type="entry name" value="G6P_DH_C"/>
</dbReference>
<dbReference type="EMBL" id="QSBM01000021">
    <property type="protein sequence ID" value="RGX24646.1"/>
    <property type="molecule type" value="Genomic_DNA"/>
</dbReference>
<dbReference type="Gene3D" id="3.30.360.10">
    <property type="entry name" value="Dihydrodipicolinate Reductase, domain 2"/>
    <property type="match status" value="1"/>
</dbReference>